<feature type="domain" description="DNA methylase N-4/N-6" evidence="7">
    <location>
        <begin position="114"/>
        <end position="449"/>
    </location>
</feature>
<evidence type="ECO:0000256" key="4">
    <source>
        <dbReference type="ARBA" id="ARBA00022679"/>
    </source>
</evidence>
<keyword evidence="4" id="KW-0808">Transferase</keyword>
<name>A0A8J6TN69_9BACT</name>
<dbReference type="Gene3D" id="3.40.50.150">
    <property type="entry name" value="Vaccinia Virus protein VP39"/>
    <property type="match status" value="1"/>
</dbReference>
<dbReference type="GO" id="GO:0009007">
    <property type="term" value="F:site-specific DNA-methyltransferase (adenine-specific) activity"/>
    <property type="evidence" value="ECO:0007669"/>
    <property type="project" value="UniProtKB-EC"/>
</dbReference>
<evidence type="ECO:0000313" key="8">
    <source>
        <dbReference type="EMBL" id="MBC8433251.1"/>
    </source>
</evidence>
<reference evidence="8 9" key="1">
    <citation type="submission" date="2020-08" db="EMBL/GenBank/DDBJ databases">
        <title>Bridging the membrane lipid divide: bacteria of the FCB group superphylum have the potential to synthesize archaeal ether lipids.</title>
        <authorList>
            <person name="Villanueva L."/>
            <person name="Von Meijenfeldt F.A.B."/>
            <person name="Westbye A.B."/>
            <person name="Yadav S."/>
            <person name="Hopmans E.C."/>
            <person name="Dutilh B.E."/>
            <person name="Sinninghe Damste J.S."/>
        </authorList>
    </citation>
    <scope>NUCLEOTIDE SEQUENCE [LARGE SCALE GENOMIC DNA]</scope>
    <source>
        <strain evidence="8">NIOZ-UU17</strain>
    </source>
</reference>
<dbReference type="SUPFAM" id="SSF53335">
    <property type="entry name" value="S-adenosyl-L-methionine-dependent methyltransferases"/>
    <property type="match status" value="1"/>
</dbReference>
<dbReference type="EC" id="2.1.1.72" evidence="2"/>
<dbReference type="InterPro" id="IPR002941">
    <property type="entry name" value="DNA_methylase_N4/N6"/>
</dbReference>
<evidence type="ECO:0000256" key="1">
    <source>
        <dbReference type="ARBA" id="ARBA00006594"/>
    </source>
</evidence>
<proteinExistence type="inferred from homology"/>
<dbReference type="PROSITE" id="PS00092">
    <property type="entry name" value="N6_MTASE"/>
    <property type="match status" value="1"/>
</dbReference>
<dbReference type="InterPro" id="IPR002295">
    <property type="entry name" value="N4/N6-MTase_EcoPI_Mod-like"/>
</dbReference>
<dbReference type="GO" id="GO:0003677">
    <property type="term" value="F:DNA binding"/>
    <property type="evidence" value="ECO:0007669"/>
    <property type="project" value="InterPro"/>
</dbReference>
<gene>
    <name evidence="8" type="ORF">H8D96_15180</name>
</gene>
<dbReference type="Proteomes" id="UP000605201">
    <property type="component" value="Unassembled WGS sequence"/>
</dbReference>
<protein>
    <recommendedName>
        <fullName evidence="2">site-specific DNA-methyltransferase (adenine-specific)</fullName>
        <ecNumber evidence="2">2.1.1.72</ecNumber>
    </recommendedName>
</protein>
<organism evidence="8 9">
    <name type="scientific">Candidatus Desulfatibia vada</name>
    <dbReference type="NCBI Taxonomy" id="2841696"/>
    <lineage>
        <taxon>Bacteria</taxon>
        <taxon>Pseudomonadati</taxon>
        <taxon>Thermodesulfobacteriota</taxon>
        <taxon>Desulfobacteria</taxon>
        <taxon>Desulfobacterales</taxon>
        <taxon>Desulfobacterales incertae sedis</taxon>
        <taxon>Candidatus Desulfatibia</taxon>
    </lineage>
</organism>
<dbReference type="GO" id="GO:0032259">
    <property type="term" value="P:methylation"/>
    <property type="evidence" value="ECO:0007669"/>
    <property type="project" value="UniProtKB-KW"/>
</dbReference>
<comment type="caution">
    <text evidence="8">The sequence shown here is derived from an EMBL/GenBank/DDBJ whole genome shotgun (WGS) entry which is preliminary data.</text>
</comment>
<dbReference type="InterPro" id="IPR029063">
    <property type="entry name" value="SAM-dependent_MTases_sf"/>
</dbReference>
<dbReference type="GO" id="GO:0008170">
    <property type="term" value="F:N-methyltransferase activity"/>
    <property type="evidence" value="ECO:0007669"/>
    <property type="project" value="InterPro"/>
</dbReference>
<evidence type="ECO:0000256" key="2">
    <source>
        <dbReference type="ARBA" id="ARBA00011900"/>
    </source>
</evidence>
<comment type="catalytic activity">
    <reaction evidence="6">
        <text>a 2'-deoxyadenosine in DNA + S-adenosyl-L-methionine = an N(6)-methyl-2'-deoxyadenosine in DNA + S-adenosyl-L-homocysteine + H(+)</text>
        <dbReference type="Rhea" id="RHEA:15197"/>
        <dbReference type="Rhea" id="RHEA-COMP:12418"/>
        <dbReference type="Rhea" id="RHEA-COMP:12419"/>
        <dbReference type="ChEBI" id="CHEBI:15378"/>
        <dbReference type="ChEBI" id="CHEBI:57856"/>
        <dbReference type="ChEBI" id="CHEBI:59789"/>
        <dbReference type="ChEBI" id="CHEBI:90615"/>
        <dbReference type="ChEBI" id="CHEBI:90616"/>
        <dbReference type="EC" id="2.1.1.72"/>
    </reaction>
</comment>
<dbReference type="PRINTS" id="PR00506">
    <property type="entry name" value="D21N6MTFRASE"/>
</dbReference>
<dbReference type="PIRSF" id="PIRSF015855">
    <property type="entry name" value="TypeIII_Mtase_mKpnI"/>
    <property type="match status" value="1"/>
</dbReference>
<evidence type="ECO:0000256" key="3">
    <source>
        <dbReference type="ARBA" id="ARBA00022603"/>
    </source>
</evidence>
<evidence type="ECO:0000313" key="9">
    <source>
        <dbReference type="Proteomes" id="UP000605201"/>
    </source>
</evidence>
<keyword evidence="5" id="KW-0949">S-adenosyl-L-methionine</keyword>
<keyword evidence="3" id="KW-0489">Methyltransferase</keyword>
<dbReference type="Pfam" id="PF01555">
    <property type="entry name" value="N6_N4_Mtase"/>
    <property type="match status" value="1"/>
</dbReference>
<accession>A0A8J6TN69</accession>
<dbReference type="AlphaFoldDB" id="A0A8J6TN69"/>
<sequence>MKKMTEQDGKSLDMVNENLEVLKAIFPEAFTEDGVEFEVLRQLLGDSVDEGEEKYGLNWHGKKKARQIALMPSLGTLRPCPEESVDWDTTQNLFIEGDNLEVLKLLQKSYANKVKMIYIDPPYNTGNEFIYPDKFQDNLETYLRYTGQKDETGFKLSSNTESSGRFHTNWLNMMYPRLKLARSLLRENGVFFMSIGQAELANAVAIIDQIFGEENRISICTRMMKSGGQKGKFFSPNTDYVLVYAKWVEALSVFRGEISQELQDKVYNQIETDGNRKGERYRSMGLFQPTLDARPNQRYYIQCPDGSFVILPGNTFPTVVKDGSKVLPEHGDGVWRWTPERYFEERKKGNVLFKKTSTSPLLDERKQQSKWNIYTKIWLKERLEGGSLPLDIFDKFENRHSSKEIAELEIPFDFTKPTQLLSYLMQIIGIAEEDIVLDFFAGSCSTAHALFNYRIQSPNCIARFICVQLPEKIEADTEAARAGFKTIAEIGKERIRRAATKIKKENPEYEGDLGFKVFKLDSSNIRAWNPDRNDLEQTLIDHVEHLVEGRSEEDVLYELLLKRGVDLTVPIDEKTITGKTVYSIGYGVLFACLDTAISREEVEDLSHGIIDWYKELEPASDTQVVFRDSAFANDIAKTNMTAILEQNGIKHVRSL</sequence>
<evidence type="ECO:0000259" key="7">
    <source>
        <dbReference type="Pfam" id="PF01555"/>
    </source>
</evidence>
<comment type="similarity">
    <text evidence="1">Belongs to the N(4)/N(6)-methyltransferase family.</text>
</comment>
<evidence type="ECO:0000256" key="5">
    <source>
        <dbReference type="ARBA" id="ARBA00022691"/>
    </source>
</evidence>
<dbReference type="EMBL" id="JACNIG010000286">
    <property type="protein sequence ID" value="MBC8433251.1"/>
    <property type="molecule type" value="Genomic_DNA"/>
</dbReference>
<evidence type="ECO:0000256" key="6">
    <source>
        <dbReference type="ARBA" id="ARBA00047942"/>
    </source>
</evidence>
<dbReference type="InterPro" id="IPR002052">
    <property type="entry name" value="DNA_methylase_N6_adenine_CS"/>
</dbReference>